<proteinExistence type="predicted"/>
<keyword evidence="4" id="KW-1185">Reference proteome</keyword>
<gene>
    <name evidence="3" type="ORF">MMF94_37940</name>
</gene>
<evidence type="ECO:0000256" key="1">
    <source>
        <dbReference type="ARBA" id="ARBA00022723"/>
    </source>
</evidence>
<dbReference type="PANTHER" id="PTHR21366">
    <property type="entry name" value="GLYOXALASE FAMILY PROTEIN"/>
    <property type="match status" value="1"/>
</dbReference>
<dbReference type="Pfam" id="PF00903">
    <property type="entry name" value="Glyoxalase"/>
    <property type="match status" value="1"/>
</dbReference>
<reference evidence="3 4" key="1">
    <citation type="submission" date="2022-03" db="EMBL/GenBank/DDBJ databases">
        <title>Pseudonocardia alaer sp. nov., a novel actinomycete isolated from reed forest soil.</title>
        <authorList>
            <person name="Wang L."/>
        </authorList>
    </citation>
    <scope>NUCLEOTIDE SEQUENCE [LARGE SCALE GENOMIC DNA]</scope>
    <source>
        <strain evidence="3 4">Y-16303</strain>
    </source>
</reference>
<dbReference type="InterPro" id="IPR037523">
    <property type="entry name" value="VOC_core"/>
</dbReference>
<keyword evidence="1" id="KW-0479">Metal-binding</keyword>
<protein>
    <submittedName>
        <fullName evidence="3">VOC family protein</fullName>
    </submittedName>
</protein>
<dbReference type="SUPFAM" id="SSF54593">
    <property type="entry name" value="Glyoxalase/Bleomycin resistance protein/Dihydroxybiphenyl dioxygenase"/>
    <property type="match status" value="1"/>
</dbReference>
<dbReference type="InterPro" id="IPR018146">
    <property type="entry name" value="Glyoxalase_1_CS"/>
</dbReference>
<evidence type="ECO:0000313" key="3">
    <source>
        <dbReference type="EMBL" id="MCH6171507.1"/>
    </source>
</evidence>
<dbReference type="PROSITE" id="PS00934">
    <property type="entry name" value="GLYOXALASE_I_1"/>
    <property type="match status" value="1"/>
</dbReference>
<dbReference type="Gene3D" id="3.10.180.10">
    <property type="entry name" value="2,3-Dihydroxybiphenyl 1,2-Dioxygenase, domain 1"/>
    <property type="match status" value="1"/>
</dbReference>
<organism evidence="3 4">
    <name type="scientific">Pseudonocardia alaniniphila</name>
    <dbReference type="NCBI Taxonomy" id="75291"/>
    <lineage>
        <taxon>Bacteria</taxon>
        <taxon>Bacillati</taxon>
        <taxon>Actinomycetota</taxon>
        <taxon>Actinomycetes</taxon>
        <taxon>Pseudonocardiales</taxon>
        <taxon>Pseudonocardiaceae</taxon>
        <taxon>Pseudonocardia</taxon>
    </lineage>
</organism>
<sequence length="127" mass="13754">MRIDRLDHTVLTVADLGKTITFYTEVLGMDLVTFGEGRKALTFGRNKINLHEAGHPFSPHAASPVPGSQDFCLIVDGALEDVMEDLKRGGVAIELGPVDRTGATGTIRSVYVRDPDQNLVELSVYGV</sequence>
<dbReference type="InterPro" id="IPR029068">
    <property type="entry name" value="Glyas_Bleomycin-R_OHBP_Dase"/>
</dbReference>
<feature type="domain" description="VOC" evidence="2">
    <location>
        <begin position="5"/>
        <end position="125"/>
    </location>
</feature>
<dbReference type="Proteomes" id="UP001299970">
    <property type="component" value="Unassembled WGS sequence"/>
</dbReference>
<accession>A0ABS9TSH3</accession>
<evidence type="ECO:0000313" key="4">
    <source>
        <dbReference type="Proteomes" id="UP001299970"/>
    </source>
</evidence>
<dbReference type="PROSITE" id="PS51819">
    <property type="entry name" value="VOC"/>
    <property type="match status" value="1"/>
</dbReference>
<dbReference type="CDD" id="cd07253">
    <property type="entry name" value="GLOD5"/>
    <property type="match status" value="1"/>
</dbReference>
<dbReference type="PANTHER" id="PTHR21366:SF14">
    <property type="entry name" value="GLYOXALASE DOMAIN-CONTAINING PROTEIN 5"/>
    <property type="match status" value="1"/>
</dbReference>
<dbReference type="EMBL" id="JAKXMK010000044">
    <property type="protein sequence ID" value="MCH6171507.1"/>
    <property type="molecule type" value="Genomic_DNA"/>
</dbReference>
<dbReference type="InterPro" id="IPR050383">
    <property type="entry name" value="GlyoxalaseI/FosfomycinResist"/>
</dbReference>
<name>A0ABS9TSH3_9PSEU</name>
<dbReference type="InterPro" id="IPR004360">
    <property type="entry name" value="Glyas_Fos-R_dOase_dom"/>
</dbReference>
<comment type="caution">
    <text evidence="3">The sequence shown here is derived from an EMBL/GenBank/DDBJ whole genome shotgun (WGS) entry which is preliminary data.</text>
</comment>
<evidence type="ECO:0000259" key="2">
    <source>
        <dbReference type="PROSITE" id="PS51819"/>
    </source>
</evidence>
<dbReference type="RefSeq" id="WP_241042313.1">
    <property type="nucleotide sequence ID" value="NZ_BAAAJF010000006.1"/>
</dbReference>